<dbReference type="InterPro" id="IPR016602">
    <property type="entry name" value="UCP012666"/>
</dbReference>
<organism evidence="2 3">
    <name type="scientific">Rhodococcus rhodnii</name>
    <dbReference type="NCBI Taxonomy" id="38312"/>
    <lineage>
        <taxon>Bacteria</taxon>
        <taxon>Bacillati</taxon>
        <taxon>Actinomycetota</taxon>
        <taxon>Actinomycetes</taxon>
        <taxon>Mycobacteriales</taxon>
        <taxon>Nocardiaceae</taxon>
        <taxon>Rhodococcus</taxon>
    </lineage>
</organism>
<reference evidence="2 3" key="1">
    <citation type="submission" date="2018-07" db="EMBL/GenBank/DDBJ databases">
        <title>Genome sequence of Rhodococcus rhodnii ATCC 35071 from Rhodnius prolixus.</title>
        <authorList>
            <person name="Patel V."/>
            <person name="Vogel K.J."/>
        </authorList>
    </citation>
    <scope>NUCLEOTIDE SEQUENCE [LARGE SCALE GENOMIC DNA]</scope>
    <source>
        <strain evidence="2 3">ATCC 35071</strain>
    </source>
</reference>
<evidence type="ECO:0000313" key="3">
    <source>
        <dbReference type="Proteomes" id="UP000471120"/>
    </source>
</evidence>
<dbReference type="Pfam" id="PF04107">
    <property type="entry name" value="GCS2"/>
    <property type="match status" value="1"/>
</dbReference>
<dbReference type="InterPro" id="IPR050141">
    <property type="entry name" value="GCL_type2/YbdK_subfam"/>
</dbReference>
<keyword evidence="2" id="KW-0436">Ligase</keyword>
<gene>
    <name evidence="2" type="ORF">DW322_21200</name>
</gene>
<evidence type="ECO:0000313" key="2">
    <source>
        <dbReference type="EMBL" id="TXG92217.1"/>
    </source>
</evidence>
<dbReference type="SUPFAM" id="SSF55931">
    <property type="entry name" value="Glutamine synthetase/guanido kinase"/>
    <property type="match status" value="1"/>
</dbReference>
<dbReference type="EMBL" id="QRCM01000001">
    <property type="protein sequence ID" value="TXG92217.1"/>
    <property type="molecule type" value="Genomic_DNA"/>
</dbReference>
<protein>
    <submittedName>
        <fullName evidence="2">Glutamate--cysteine ligase</fullName>
    </submittedName>
</protein>
<evidence type="ECO:0000256" key="1">
    <source>
        <dbReference type="ARBA" id="ARBA00048819"/>
    </source>
</evidence>
<dbReference type="Proteomes" id="UP000471120">
    <property type="component" value="Unassembled WGS sequence"/>
</dbReference>
<dbReference type="PANTHER" id="PTHR36510:SF3">
    <property type="entry name" value="CONSERVED PROTEIN"/>
    <property type="match status" value="1"/>
</dbReference>
<dbReference type="Gene3D" id="3.30.590.20">
    <property type="match status" value="1"/>
</dbReference>
<comment type="catalytic activity">
    <reaction evidence="1">
        <text>L-cysteine + L-glutamate + ATP = gamma-L-glutamyl-L-cysteine + ADP + phosphate + H(+)</text>
        <dbReference type="Rhea" id="RHEA:13285"/>
        <dbReference type="ChEBI" id="CHEBI:15378"/>
        <dbReference type="ChEBI" id="CHEBI:29985"/>
        <dbReference type="ChEBI" id="CHEBI:30616"/>
        <dbReference type="ChEBI" id="CHEBI:35235"/>
        <dbReference type="ChEBI" id="CHEBI:43474"/>
        <dbReference type="ChEBI" id="CHEBI:58173"/>
        <dbReference type="ChEBI" id="CHEBI:456216"/>
        <dbReference type="EC" id="6.3.2.2"/>
    </reaction>
</comment>
<proteinExistence type="predicted"/>
<dbReference type="GO" id="GO:0042398">
    <property type="term" value="P:modified amino acid biosynthetic process"/>
    <property type="evidence" value="ECO:0007669"/>
    <property type="project" value="InterPro"/>
</dbReference>
<dbReference type="AlphaFoldDB" id="A0A6P2CHF2"/>
<dbReference type="GO" id="GO:0004357">
    <property type="term" value="F:glutamate-cysteine ligase activity"/>
    <property type="evidence" value="ECO:0007669"/>
    <property type="project" value="UniProtKB-EC"/>
</dbReference>
<dbReference type="PIRSF" id="PIRSF012666">
    <property type="entry name" value="UCP012666"/>
    <property type="match status" value="1"/>
</dbReference>
<dbReference type="InterPro" id="IPR014746">
    <property type="entry name" value="Gln_synth/guanido_kin_cat_dom"/>
</dbReference>
<dbReference type="RefSeq" id="WP_010836919.1">
    <property type="nucleotide sequence ID" value="NZ_QRCM01000001.1"/>
</dbReference>
<dbReference type="InterPro" id="IPR006336">
    <property type="entry name" value="GCS2"/>
</dbReference>
<sequence length="500" mass="55367">MGAEVSSRDYTREDRRVFRRKLHECSDALGRMVHDAVFADDRTPPRPLLGMEIEFGLVRSDMQPALASADVLTAIDEAAVFQTELGRFNIEMNAPPEPLSGEGTFELERNLRASLHIADARIHDHDAELVTIGMLPTLGLEHFTPRSITDNPRYRQLNDQIVAARGEDIELAIDGVPLQGSPTERLRVDCDSVVPEAACTSLQLHLRIAPEHFARHWNAAQAIAGVQVAIGANSPFLAGRALWHESRLPVFEQATDTRPPELANQGVRPRVWFGERWIDSVTELFDENARWFPALLPEITDEDPAAVLGAGGTPALGELAMHNGTVYRWNRPVYDVVDGVPHLRIENRVLPSGPTVIDMMANAVFFYGLQRGLVESETPIEERTSFDAASENLRTAAMFGMDARLYWPGSGRVGADELVLRTLLPIADAGLASLGLTARARDRYLAVIEGRCVTRRTGAAWQREQVAQRERAGESRDVALANMLRDYVSAMHDGSPVHTW</sequence>
<accession>A0A6P2CHF2</accession>
<dbReference type="PANTHER" id="PTHR36510">
    <property type="entry name" value="GLUTAMATE--CYSTEINE LIGASE 2-RELATED"/>
    <property type="match status" value="1"/>
</dbReference>
<name>A0A6P2CHF2_9NOCA</name>
<comment type="caution">
    <text evidence="2">The sequence shown here is derived from an EMBL/GenBank/DDBJ whole genome shotgun (WGS) entry which is preliminary data.</text>
</comment>